<keyword evidence="2" id="KW-1185">Reference proteome</keyword>
<dbReference type="RefSeq" id="WP_171720157.1">
    <property type="nucleotide sequence ID" value="NZ_WHOB01000088.1"/>
</dbReference>
<reference evidence="1 2" key="1">
    <citation type="submission" date="2019-10" db="EMBL/GenBank/DDBJ databases">
        <title>Description of Paenibacillus terricola sp. nov.</title>
        <authorList>
            <person name="Carlier A."/>
            <person name="Qi S."/>
        </authorList>
    </citation>
    <scope>NUCLEOTIDE SEQUENCE [LARGE SCALE GENOMIC DNA]</scope>
    <source>
        <strain evidence="1 2">LMG 31459</strain>
    </source>
</reference>
<organism evidence="1 2">
    <name type="scientific">Paenibacillus phytohabitans</name>
    <dbReference type="NCBI Taxonomy" id="2654978"/>
    <lineage>
        <taxon>Bacteria</taxon>
        <taxon>Bacillati</taxon>
        <taxon>Bacillota</taxon>
        <taxon>Bacilli</taxon>
        <taxon>Bacillales</taxon>
        <taxon>Paenibacillaceae</taxon>
        <taxon>Paenibacillus</taxon>
    </lineage>
</organism>
<gene>
    <name evidence="1" type="ORF">GC101_28895</name>
</gene>
<dbReference type="SUPFAM" id="SSF52218">
    <property type="entry name" value="Flavoproteins"/>
    <property type="match status" value="1"/>
</dbReference>
<evidence type="ECO:0008006" key="3">
    <source>
        <dbReference type="Google" id="ProtNLM"/>
    </source>
</evidence>
<proteinExistence type="predicted"/>
<protein>
    <recommendedName>
        <fullName evidence="3">Flavodoxin-like fold domain-containing protein</fullName>
    </recommendedName>
</protein>
<sequence>MNIAMINGSPKPVNSNSGILLKMLEPLIRTGNELTYYNPNKRPLTPAQYSELCRMDVLVIAFPLYVDAIPSHLFRLLATLEEYLKSEQEQEQEEQDIYVYAMINNGFYEGSQNHIALDILKHWCTRTGVHFGQALGQGAGEMLGSLEKVPPGKGPLKNLGKAMHSMAANIQSRSADDSMLFSPNFPRFAWKFAATHSFWNATAKKNGLKRKDILRRL</sequence>
<evidence type="ECO:0000313" key="1">
    <source>
        <dbReference type="EMBL" id="NOU82885.1"/>
    </source>
</evidence>
<accession>A0ABX1YPA1</accession>
<comment type="caution">
    <text evidence="1">The sequence shown here is derived from an EMBL/GenBank/DDBJ whole genome shotgun (WGS) entry which is preliminary data.</text>
</comment>
<evidence type="ECO:0000313" key="2">
    <source>
        <dbReference type="Proteomes" id="UP000596857"/>
    </source>
</evidence>
<dbReference type="Proteomes" id="UP000596857">
    <property type="component" value="Unassembled WGS sequence"/>
</dbReference>
<dbReference type="InterPro" id="IPR029039">
    <property type="entry name" value="Flavoprotein-like_sf"/>
</dbReference>
<dbReference type="Gene3D" id="3.40.50.360">
    <property type="match status" value="1"/>
</dbReference>
<name>A0ABX1YPA1_9BACL</name>
<dbReference type="EMBL" id="WHOB01000088">
    <property type="protein sequence ID" value="NOU82885.1"/>
    <property type="molecule type" value="Genomic_DNA"/>
</dbReference>